<evidence type="ECO:0000256" key="3">
    <source>
        <dbReference type="ARBA" id="ARBA00022723"/>
    </source>
</evidence>
<evidence type="ECO:0000256" key="6">
    <source>
        <dbReference type="PROSITE-ProRule" id="PRU00433"/>
    </source>
</evidence>
<dbReference type="AlphaFoldDB" id="R0CXU5"/>
<dbReference type="InterPro" id="IPR036909">
    <property type="entry name" value="Cyt_c-like_dom_sf"/>
</dbReference>
<comment type="caution">
    <text evidence="9">The sequence shown here is derived from an EMBL/GenBank/DDBJ whole genome shotgun (WGS) entry which is preliminary data.</text>
</comment>
<evidence type="ECO:0000256" key="2">
    <source>
        <dbReference type="ARBA" id="ARBA00022617"/>
    </source>
</evidence>
<keyword evidence="2 6" id="KW-0349">Heme</keyword>
<sequence precursor="true">MKFTTAIFGLASARKLGVIALAGLASGLLGAETAAAQAAGDPVQGKATFARCGICHTVEVGKNKIGPSLAGVVGRKAGTLAGYNYSTAMAGSGVTWTPAVLDKYLTKPQDVVPGTKMIFPGLPSAADRANIIAYLKKPDAVK</sequence>
<dbReference type="InterPro" id="IPR002327">
    <property type="entry name" value="Cyt_c_1A/1B"/>
</dbReference>
<keyword evidence="3 6" id="KW-0479">Metal-binding</keyword>
<keyword evidence="5 6" id="KW-0408">Iron</keyword>
<evidence type="ECO:0000256" key="1">
    <source>
        <dbReference type="ARBA" id="ARBA00022448"/>
    </source>
</evidence>
<dbReference type="OrthoDB" id="9805828at2"/>
<feature type="domain" description="Cytochrome c" evidence="8">
    <location>
        <begin position="40"/>
        <end position="139"/>
    </location>
</feature>
<accession>R0CXU5</accession>
<dbReference type="GO" id="GO:0009055">
    <property type="term" value="F:electron transfer activity"/>
    <property type="evidence" value="ECO:0007669"/>
    <property type="project" value="InterPro"/>
</dbReference>
<dbReference type="EMBL" id="APMP01000019">
    <property type="protein sequence ID" value="ENZ81301.1"/>
    <property type="molecule type" value="Genomic_DNA"/>
</dbReference>
<feature type="signal peptide" evidence="7">
    <location>
        <begin position="1"/>
        <end position="30"/>
    </location>
</feature>
<gene>
    <name evidence="9" type="ORF">OR37_02859</name>
</gene>
<dbReference type="SUPFAM" id="SSF46626">
    <property type="entry name" value="Cytochrome c"/>
    <property type="match status" value="1"/>
</dbReference>
<dbReference type="PANTHER" id="PTHR11961">
    <property type="entry name" value="CYTOCHROME C"/>
    <property type="match status" value="1"/>
</dbReference>
<evidence type="ECO:0000313" key="9">
    <source>
        <dbReference type="EMBL" id="ENZ81301.1"/>
    </source>
</evidence>
<proteinExistence type="predicted"/>
<dbReference type="PRINTS" id="PR00604">
    <property type="entry name" value="CYTCHRMECIAB"/>
</dbReference>
<feature type="chain" id="PRO_5004340285" evidence="7">
    <location>
        <begin position="31"/>
        <end position="142"/>
    </location>
</feature>
<keyword evidence="10" id="KW-1185">Reference proteome</keyword>
<dbReference type="STRING" id="1292034.OR37_02859"/>
<dbReference type="PROSITE" id="PS51007">
    <property type="entry name" value="CYTC"/>
    <property type="match status" value="1"/>
</dbReference>
<evidence type="ECO:0000256" key="4">
    <source>
        <dbReference type="ARBA" id="ARBA00022982"/>
    </source>
</evidence>
<dbReference type="InterPro" id="IPR009056">
    <property type="entry name" value="Cyt_c-like_dom"/>
</dbReference>
<organism evidence="9 10">
    <name type="scientific">Caulobacter vibrioides OR37</name>
    <dbReference type="NCBI Taxonomy" id="1292034"/>
    <lineage>
        <taxon>Bacteria</taxon>
        <taxon>Pseudomonadati</taxon>
        <taxon>Pseudomonadota</taxon>
        <taxon>Alphaproteobacteria</taxon>
        <taxon>Caulobacterales</taxon>
        <taxon>Caulobacteraceae</taxon>
        <taxon>Caulobacter</taxon>
    </lineage>
</organism>
<keyword evidence="1" id="KW-0813">Transport</keyword>
<evidence type="ECO:0000256" key="5">
    <source>
        <dbReference type="ARBA" id="ARBA00023004"/>
    </source>
</evidence>
<dbReference type="Proteomes" id="UP000013063">
    <property type="component" value="Unassembled WGS sequence"/>
</dbReference>
<dbReference type="GO" id="GO:0046872">
    <property type="term" value="F:metal ion binding"/>
    <property type="evidence" value="ECO:0007669"/>
    <property type="project" value="UniProtKB-KW"/>
</dbReference>
<dbReference type="GO" id="GO:0020037">
    <property type="term" value="F:heme binding"/>
    <property type="evidence" value="ECO:0007669"/>
    <property type="project" value="InterPro"/>
</dbReference>
<dbReference type="eggNOG" id="COG3474">
    <property type="taxonomic scope" value="Bacteria"/>
</dbReference>
<keyword evidence="7" id="KW-0732">Signal</keyword>
<dbReference type="Pfam" id="PF00034">
    <property type="entry name" value="Cytochrom_C"/>
    <property type="match status" value="1"/>
</dbReference>
<name>R0CXU5_CAUVI</name>
<reference evidence="9 10" key="1">
    <citation type="journal article" date="2013" name="Genome Announc.">
        <title>Draft Genome Sequence for Caulobacter sp. Strain OR37, a Bacterium Tolerant to Heavy Metals.</title>
        <authorList>
            <person name="Utturkar S.M."/>
            <person name="Bollmann A."/>
            <person name="Brzoska R.M."/>
            <person name="Klingeman D.M."/>
            <person name="Epstein S.E."/>
            <person name="Palumbo A.V."/>
            <person name="Brown S.D."/>
        </authorList>
    </citation>
    <scope>NUCLEOTIDE SEQUENCE [LARGE SCALE GENOMIC DNA]</scope>
    <source>
        <strain evidence="9 10">OR37</strain>
    </source>
</reference>
<keyword evidence="4" id="KW-0249">Electron transport</keyword>
<evidence type="ECO:0000313" key="10">
    <source>
        <dbReference type="Proteomes" id="UP000013063"/>
    </source>
</evidence>
<evidence type="ECO:0000256" key="7">
    <source>
        <dbReference type="SAM" id="SignalP"/>
    </source>
</evidence>
<dbReference type="PATRIC" id="fig|1292034.3.peg.2840"/>
<dbReference type="RefSeq" id="WP_004621207.1">
    <property type="nucleotide sequence ID" value="NZ_APMP01000019.1"/>
</dbReference>
<evidence type="ECO:0000259" key="8">
    <source>
        <dbReference type="PROSITE" id="PS51007"/>
    </source>
</evidence>
<protein>
    <submittedName>
        <fullName evidence="9">Cytochrome c2</fullName>
    </submittedName>
</protein>
<dbReference type="Gene3D" id="1.10.760.10">
    <property type="entry name" value="Cytochrome c-like domain"/>
    <property type="match status" value="1"/>
</dbReference>